<dbReference type="PROSITE" id="PS00137">
    <property type="entry name" value="SUBTILASE_HIS"/>
    <property type="match status" value="1"/>
</dbReference>
<evidence type="ECO:0000256" key="6">
    <source>
        <dbReference type="ARBA" id="ARBA00022825"/>
    </source>
</evidence>
<keyword evidence="5 7" id="KW-0378">Hydrolase</keyword>
<dbReference type="GO" id="GO:0016787">
    <property type="term" value="F:hydrolase activity"/>
    <property type="evidence" value="ECO:0007669"/>
    <property type="project" value="UniProtKB-KW"/>
</dbReference>
<dbReference type="InterPro" id="IPR050131">
    <property type="entry name" value="Peptidase_S8_subtilisin-like"/>
</dbReference>
<gene>
    <name evidence="11" type="ORF">ACFSOY_06800</name>
</gene>
<dbReference type="InterPro" id="IPR023827">
    <property type="entry name" value="Peptidase_S8_Asp-AS"/>
</dbReference>
<dbReference type="InterPro" id="IPR036852">
    <property type="entry name" value="Peptidase_S8/S53_dom_sf"/>
</dbReference>
<dbReference type="EC" id="3.4.-.-" evidence="11"/>
<evidence type="ECO:0000256" key="4">
    <source>
        <dbReference type="ARBA" id="ARBA00022670"/>
    </source>
</evidence>
<evidence type="ECO:0000256" key="7">
    <source>
        <dbReference type="PROSITE-ProRule" id="PRU01240"/>
    </source>
</evidence>
<evidence type="ECO:0000256" key="2">
    <source>
        <dbReference type="ARBA" id="ARBA00011073"/>
    </source>
</evidence>
<dbReference type="InterPro" id="IPR034084">
    <property type="entry name" value="Thermitase-like_dom"/>
</dbReference>
<keyword evidence="4 7" id="KW-0645">Protease</keyword>
<reference evidence="12" key="1">
    <citation type="journal article" date="2019" name="Int. J. Syst. Evol. Microbiol.">
        <title>The Global Catalogue of Microorganisms (GCM) 10K type strain sequencing project: providing services to taxonomists for standard genome sequencing and annotation.</title>
        <authorList>
            <consortium name="The Broad Institute Genomics Platform"/>
            <consortium name="The Broad Institute Genome Sequencing Center for Infectious Disease"/>
            <person name="Wu L."/>
            <person name="Ma J."/>
        </authorList>
    </citation>
    <scope>NUCLEOTIDE SEQUENCE [LARGE SCALE GENOMIC DNA]</scope>
    <source>
        <strain evidence="12">CGMCC 1.13574</strain>
    </source>
</reference>
<proteinExistence type="inferred from homology"/>
<dbReference type="Gene3D" id="3.40.50.200">
    <property type="entry name" value="Peptidase S8/S53 domain"/>
    <property type="match status" value="1"/>
</dbReference>
<evidence type="ECO:0000256" key="1">
    <source>
        <dbReference type="ARBA" id="ARBA00004613"/>
    </source>
</evidence>
<feature type="active site" description="Charge relay system" evidence="7">
    <location>
        <position position="179"/>
    </location>
</feature>
<feature type="chain" id="PRO_5045458458" evidence="8">
    <location>
        <begin position="29"/>
        <end position="387"/>
    </location>
</feature>
<dbReference type="PANTHER" id="PTHR43806">
    <property type="entry name" value="PEPTIDASE S8"/>
    <property type="match status" value="1"/>
</dbReference>
<evidence type="ECO:0000259" key="9">
    <source>
        <dbReference type="Pfam" id="PF00082"/>
    </source>
</evidence>
<protein>
    <submittedName>
        <fullName evidence="11">S8 family peptidase</fullName>
        <ecNumber evidence="11">3.4.-.-</ecNumber>
    </submittedName>
</protein>
<name>A0ABW4ZVQ5_9BACL</name>
<evidence type="ECO:0000256" key="5">
    <source>
        <dbReference type="ARBA" id="ARBA00022801"/>
    </source>
</evidence>
<dbReference type="InterPro" id="IPR000209">
    <property type="entry name" value="Peptidase_S8/S53_dom"/>
</dbReference>
<comment type="similarity">
    <text evidence="2 7">Belongs to the peptidase S8 family.</text>
</comment>
<keyword evidence="12" id="KW-1185">Reference proteome</keyword>
<evidence type="ECO:0000259" key="10">
    <source>
        <dbReference type="Pfam" id="PF22148"/>
    </source>
</evidence>
<keyword evidence="6 7" id="KW-0720">Serine protease</keyword>
<dbReference type="InterPro" id="IPR015500">
    <property type="entry name" value="Peptidase_S8_subtilisin-rel"/>
</dbReference>
<dbReference type="Proteomes" id="UP001597343">
    <property type="component" value="Unassembled WGS sequence"/>
</dbReference>
<evidence type="ECO:0000256" key="8">
    <source>
        <dbReference type="SAM" id="SignalP"/>
    </source>
</evidence>
<dbReference type="CDD" id="cd07484">
    <property type="entry name" value="Peptidases_S8_Thermitase_like"/>
    <property type="match status" value="1"/>
</dbReference>
<comment type="caution">
    <text evidence="11">The sequence shown here is derived from an EMBL/GenBank/DDBJ whole genome shotgun (WGS) entry which is preliminary data.</text>
</comment>
<dbReference type="PROSITE" id="PS51892">
    <property type="entry name" value="SUBTILASE"/>
    <property type="match status" value="1"/>
</dbReference>
<evidence type="ECO:0000256" key="3">
    <source>
        <dbReference type="ARBA" id="ARBA00022525"/>
    </source>
</evidence>
<organism evidence="11 12">
    <name type="scientific">Tumebacillus lipolyticus</name>
    <dbReference type="NCBI Taxonomy" id="1280370"/>
    <lineage>
        <taxon>Bacteria</taxon>
        <taxon>Bacillati</taxon>
        <taxon>Bacillota</taxon>
        <taxon>Bacilli</taxon>
        <taxon>Bacillales</taxon>
        <taxon>Alicyclobacillaceae</taxon>
        <taxon>Tumebacillus</taxon>
    </lineage>
</organism>
<dbReference type="RefSeq" id="WP_386045055.1">
    <property type="nucleotide sequence ID" value="NZ_JBHUIO010000005.1"/>
</dbReference>
<dbReference type="Pfam" id="PF22148">
    <property type="entry name" value="Fervidolysin_NPro-like"/>
    <property type="match status" value="1"/>
</dbReference>
<dbReference type="PANTHER" id="PTHR43806:SF11">
    <property type="entry name" value="CEREVISIN-RELATED"/>
    <property type="match status" value="1"/>
</dbReference>
<dbReference type="InterPro" id="IPR022398">
    <property type="entry name" value="Peptidase_S8_His-AS"/>
</dbReference>
<feature type="domain" description="Peptidase S8/S53" evidence="9">
    <location>
        <begin position="140"/>
        <end position="362"/>
    </location>
</feature>
<keyword evidence="3" id="KW-0964">Secreted</keyword>
<dbReference type="Pfam" id="PF00082">
    <property type="entry name" value="Peptidase_S8"/>
    <property type="match status" value="1"/>
</dbReference>
<evidence type="ECO:0000313" key="11">
    <source>
        <dbReference type="EMBL" id="MFD2169701.1"/>
    </source>
</evidence>
<keyword evidence="8" id="KW-0732">Signal</keyword>
<dbReference type="InterPro" id="IPR054399">
    <property type="entry name" value="Fervidolysin-like_N_prodom"/>
</dbReference>
<comment type="subcellular location">
    <subcellularLocation>
        <location evidence="1">Secreted</location>
    </subcellularLocation>
</comment>
<accession>A0ABW4ZVQ5</accession>
<feature type="active site" description="Charge relay system" evidence="7">
    <location>
        <position position="146"/>
    </location>
</feature>
<sequence length="387" mass="39129">MSKRMRAASAILAVALGTALLPTAGVTAATTAEGISVSTDQIIVKLKAGKADRSASVAAKHGATVKKSLDSDWKVLKVPAGQAGKVLAQLKADESVEHAELDAIMTANAVPNDPAYSSQWHLQKINAPQAWDYTLGSTSSKIAIIDTGVDLDHPDLVAKIVPGYDFVNGDSIADDDNGHGTHIAGIAAASTNNSIDGAGVDWNAKIMPVKVLNAAGSGYTSDIISGVNWAVTNGAQIISLSLGGSSASTAFQTAIDNAWSAGAFIVAAAGGSASTTKNYPAAYNHVFSVAATDSADNKASFTTYGTWVDIAAPGTSILSTKMGGGMTTMSGASMSTPMVAGAAGLVRAANPGISNAGIESKLCAGADPITGTGTYWQCGRLNVRNSL</sequence>
<dbReference type="SUPFAM" id="SSF52743">
    <property type="entry name" value="Subtilisin-like"/>
    <property type="match status" value="1"/>
</dbReference>
<dbReference type="PRINTS" id="PR00723">
    <property type="entry name" value="SUBTILISIN"/>
</dbReference>
<feature type="signal peptide" evidence="8">
    <location>
        <begin position="1"/>
        <end position="28"/>
    </location>
</feature>
<evidence type="ECO:0000313" key="12">
    <source>
        <dbReference type="Proteomes" id="UP001597343"/>
    </source>
</evidence>
<dbReference type="EMBL" id="JBHUIO010000005">
    <property type="protein sequence ID" value="MFD2169701.1"/>
    <property type="molecule type" value="Genomic_DNA"/>
</dbReference>
<dbReference type="PROSITE" id="PS00136">
    <property type="entry name" value="SUBTILASE_ASP"/>
    <property type="match status" value="1"/>
</dbReference>
<feature type="domain" description="Fervidolysin-like N-terminal prodomain" evidence="10">
    <location>
        <begin position="27"/>
        <end position="101"/>
    </location>
</feature>
<feature type="active site" description="Charge relay system" evidence="7">
    <location>
        <position position="333"/>
    </location>
</feature>